<gene>
    <name evidence="1" type="ORF">ABHN08_10795</name>
</gene>
<protein>
    <submittedName>
        <fullName evidence="1">Uncharacterized protein</fullName>
    </submittedName>
</protein>
<accession>A0AAU7F3G3</accession>
<name>A0AAU7F3G3_9PSED</name>
<evidence type="ECO:0000313" key="1">
    <source>
        <dbReference type="EMBL" id="XBL98418.1"/>
    </source>
</evidence>
<dbReference type="EMBL" id="CP157354">
    <property type="protein sequence ID" value="XBL98418.1"/>
    <property type="molecule type" value="Genomic_DNA"/>
</dbReference>
<sequence>MTPANDPDAIDDSGALFHEADRLSERAYAVLEEPFSTDTMHKFTEARKRADEKYRHAWQHWQYAHGGRSH</sequence>
<proteinExistence type="predicted"/>
<reference evidence="1" key="1">
    <citation type="submission" date="2024-05" db="EMBL/GenBank/DDBJ databases">
        <title>Draft genome sequence of Pseudomonas iranensis M7D1.</title>
        <authorList>
            <person name="Miller S.L."/>
            <person name="Nsubuga A."/>
            <person name="Lu N."/>
            <person name="King J."/>
            <person name="Shears P."/>
            <person name="Lawson P.A."/>
        </authorList>
    </citation>
    <scope>NUCLEOTIDE SEQUENCE</scope>
    <source>
        <strain evidence="1">M7D1</strain>
    </source>
</reference>
<organism evidence="1">
    <name type="scientific">Pseudomonas iranensis</name>
    <dbReference type="NCBI Taxonomy" id="2745503"/>
    <lineage>
        <taxon>Bacteria</taxon>
        <taxon>Pseudomonadati</taxon>
        <taxon>Pseudomonadota</taxon>
        <taxon>Gammaproteobacteria</taxon>
        <taxon>Pseudomonadales</taxon>
        <taxon>Pseudomonadaceae</taxon>
        <taxon>Pseudomonas</taxon>
    </lineage>
</organism>
<dbReference type="AlphaFoldDB" id="A0AAU7F3G3"/>